<dbReference type="AlphaFoldDB" id="A0AAW8R3A6"/>
<evidence type="ECO:0000313" key="1">
    <source>
        <dbReference type="EMBL" id="MDT0582817.1"/>
    </source>
</evidence>
<dbReference type="GO" id="GO:0005829">
    <property type="term" value="C:cytosol"/>
    <property type="evidence" value="ECO:0007669"/>
    <property type="project" value="TreeGrafter"/>
</dbReference>
<dbReference type="GO" id="GO:0009244">
    <property type="term" value="P:lipopolysaccharide core region biosynthetic process"/>
    <property type="evidence" value="ECO:0007669"/>
    <property type="project" value="TreeGrafter"/>
</dbReference>
<proteinExistence type="predicted"/>
<dbReference type="GO" id="GO:0008713">
    <property type="term" value="F:ADP-heptose-lipopolysaccharide heptosyltransferase activity"/>
    <property type="evidence" value="ECO:0007669"/>
    <property type="project" value="TreeGrafter"/>
</dbReference>
<dbReference type="Proteomes" id="UP001249020">
    <property type="component" value="Unassembled WGS sequence"/>
</dbReference>
<gene>
    <name evidence="1" type="ORF">RM544_09705</name>
</gene>
<dbReference type="Gene3D" id="3.40.50.2000">
    <property type="entry name" value="Glycogen Phosphorylase B"/>
    <property type="match status" value="2"/>
</dbReference>
<dbReference type="SUPFAM" id="SSF53756">
    <property type="entry name" value="UDP-Glycosyltransferase/glycogen phosphorylase"/>
    <property type="match status" value="1"/>
</dbReference>
<name>A0AAW8R3A6_9ALTE</name>
<reference evidence="1 2" key="1">
    <citation type="submission" date="2023-09" db="EMBL/GenBank/DDBJ databases">
        <authorList>
            <person name="Rey-Velasco X."/>
        </authorList>
    </citation>
    <scope>NUCLEOTIDE SEQUENCE [LARGE SCALE GENOMIC DNA]</scope>
    <source>
        <strain evidence="1 2">W409</strain>
    </source>
</reference>
<comment type="caution">
    <text evidence="1">The sequence shown here is derived from an EMBL/GenBank/DDBJ whole genome shotgun (WGS) entry which is preliminary data.</text>
</comment>
<organism evidence="1 2">
    <name type="scientific">Brumicola blandensis</name>
    <dbReference type="NCBI Taxonomy" id="3075611"/>
    <lineage>
        <taxon>Bacteria</taxon>
        <taxon>Pseudomonadati</taxon>
        <taxon>Pseudomonadota</taxon>
        <taxon>Gammaproteobacteria</taxon>
        <taxon>Alteromonadales</taxon>
        <taxon>Alteromonadaceae</taxon>
        <taxon>Brumicola</taxon>
    </lineage>
</organism>
<evidence type="ECO:0000313" key="2">
    <source>
        <dbReference type="Proteomes" id="UP001249020"/>
    </source>
</evidence>
<dbReference type="EMBL" id="JAVRIE010000003">
    <property type="protein sequence ID" value="MDT0582817.1"/>
    <property type="molecule type" value="Genomic_DNA"/>
</dbReference>
<dbReference type="InterPro" id="IPR051199">
    <property type="entry name" value="LPS_LOS_Heptosyltrfase"/>
</dbReference>
<keyword evidence="2" id="KW-1185">Reference proteome</keyword>
<dbReference type="RefSeq" id="WP_311361590.1">
    <property type="nucleotide sequence ID" value="NZ_JAVRIE010000003.1"/>
</dbReference>
<protein>
    <submittedName>
        <fullName evidence="1">Uncharacterized protein</fullName>
    </submittedName>
</protein>
<accession>A0AAW8R3A6</accession>
<sequence length="335" mass="37629">MSGENKEKILVIRMLGLGDVTCIGLPAVRYLKRKHPEADIHVLSYAAGKEMMALAEPGIKTFGLDKGEWPEDIIQAMESFLGLAEQIIGEAYTKIINLDTWFMPCFLARFLKDAGEPVQGNYIGMSIADLIDQFQNQTLQPSFVNDPSHYMQSTWFSMMRWHTTWWETDYLPEGGYPEFYLKTCCGWQDLTLDMQIDVTQDRALAKKRKQKKVIALATEARTSERSYPYAEALKNALQLAGFEVWSQFDGTQSLRDTLAMLKSSDLLISVPSAPQWMATAVNCPCMIISGTVDPRTLMPDYATDMSHQPAEVESLVEGVLSIFDGSVDGAKENTY</sequence>
<dbReference type="PANTHER" id="PTHR30160">
    <property type="entry name" value="TETRAACYLDISACCHARIDE 4'-KINASE-RELATED"/>
    <property type="match status" value="1"/>
</dbReference>